<evidence type="ECO:0000313" key="1">
    <source>
        <dbReference type="EMBL" id="KAI9198323.1"/>
    </source>
</evidence>
<proteinExistence type="predicted"/>
<dbReference type="Proteomes" id="UP001064489">
    <property type="component" value="Chromosome 13"/>
</dbReference>
<name>A0AAD5JFP7_ACENE</name>
<protein>
    <submittedName>
        <fullName evidence="1">Uncharacterized protein</fullName>
    </submittedName>
</protein>
<comment type="caution">
    <text evidence="1">The sequence shown here is derived from an EMBL/GenBank/DDBJ whole genome shotgun (WGS) entry which is preliminary data.</text>
</comment>
<reference evidence="1 2" key="1">
    <citation type="journal article" date="2022" name="Plant J.">
        <title>Strategies of tolerance reflected in two North American maple genomes.</title>
        <authorList>
            <person name="McEvoy S.L."/>
            <person name="Sezen U.U."/>
            <person name="Trouern-Trend A."/>
            <person name="McMahon S.M."/>
            <person name="Schaberg P.G."/>
            <person name="Yang J."/>
            <person name="Wegrzyn J.L."/>
            <person name="Swenson N.G."/>
        </authorList>
    </citation>
    <scope>NUCLEOTIDE SEQUENCE [LARGE SCALE GENOMIC DNA]</scope>
    <source>
        <strain evidence="1">91603</strain>
    </source>
</reference>
<evidence type="ECO:0000313" key="2">
    <source>
        <dbReference type="Proteomes" id="UP001064489"/>
    </source>
</evidence>
<dbReference type="EMBL" id="JAJSOW010000002">
    <property type="protein sequence ID" value="KAI9198323.1"/>
    <property type="molecule type" value="Genomic_DNA"/>
</dbReference>
<organism evidence="1 2">
    <name type="scientific">Acer negundo</name>
    <name type="common">Box elder</name>
    <dbReference type="NCBI Taxonomy" id="4023"/>
    <lineage>
        <taxon>Eukaryota</taxon>
        <taxon>Viridiplantae</taxon>
        <taxon>Streptophyta</taxon>
        <taxon>Embryophyta</taxon>
        <taxon>Tracheophyta</taxon>
        <taxon>Spermatophyta</taxon>
        <taxon>Magnoliopsida</taxon>
        <taxon>eudicotyledons</taxon>
        <taxon>Gunneridae</taxon>
        <taxon>Pentapetalae</taxon>
        <taxon>rosids</taxon>
        <taxon>malvids</taxon>
        <taxon>Sapindales</taxon>
        <taxon>Sapindaceae</taxon>
        <taxon>Hippocastanoideae</taxon>
        <taxon>Acereae</taxon>
        <taxon>Acer</taxon>
    </lineage>
</organism>
<accession>A0AAD5JFP7</accession>
<keyword evidence="2" id="KW-1185">Reference proteome</keyword>
<sequence>MVSPSSVPYGGGGTVSPSSIGCGLGSGLLSIPSMDDNQVSVGGPSCYVVGSIPICLLNVPNVQHGCCLLSHGAPPPSSVVVSSGFPVMDTSSSVPSQSLRVGIPVSSFSLILQVDKIMTRHEISSSRNLRSEPSLSDSDVELGYVADTRAKQVEAEVFGF</sequence>
<gene>
    <name evidence="1" type="ORF">LWI28_013886</name>
</gene>
<dbReference type="AlphaFoldDB" id="A0AAD5JFP7"/>